<name>A0ABT5RV00_9BURK</name>
<protein>
    <submittedName>
        <fullName evidence="2">Uncharacterized protein</fullName>
    </submittedName>
</protein>
<gene>
    <name evidence="2" type="ORF">OIN59_08775</name>
</gene>
<sequence length="163" mass="18088">MQDFIGVALSTVAVLAVVLAPIALKRKIQANRAREWEVEQTAPFGEELATAVAGFLQRGLVVAYRHRDGCGMGLRYAEGAFIYGSVSDGELPTPSEAVAWQWADKERKEFADTDSFVRWLSVQTGNSLGVQTPYSQHLTRHRLMKAVEFCSKNEPSRWPPYAG</sequence>
<dbReference type="EMBL" id="JAPCKI010000004">
    <property type="protein sequence ID" value="MDD2177528.1"/>
    <property type="molecule type" value="Genomic_DNA"/>
</dbReference>
<accession>A0ABT5RV00</accession>
<comment type="caution">
    <text evidence="2">The sequence shown here is derived from an EMBL/GenBank/DDBJ whole genome shotgun (WGS) entry which is preliminary data.</text>
</comment>
<organism evidence="2 3">
    <name type="scientific">Acidovorax benzenivorans</name>
    <dbReference type="NCBI Taxonomy" id="2987520"/>
    <lineage>
        <taxon>Bacteria</taxon>
        <taxon>Pseudomonadati</taxon>
        <taxon>Pseudomonadota</taxon>
        <taxon>Betaproteobacteria</taxon>
        <taxon>Burkholderiales</taxon>
        <taxon>Comamonadaceae</taxon>
        <taxon>Acidovorax</taxon>
    </lineage>
</organism>
<evidence type="ECO:0000256" key="1">
    <source>
        <dbReference type="SAM" id="Phobius"/>
    </source>
</evidence>
<evidence type="ECO:0000313" key="2">
    <source>
        <dbReference type="EMBL" id="MDD2177528.1"/>
    </source>
</evidence>
<dbReference type="RefSeq" id="WP_274109320.1">
    <property type="nucleotide sequence ID" value="NZ_JAPCKI010000004.1"/>
</dbReference>
<feature type="transmembrane region" description="Helical" evidence="1">
    <location>
        <begin position="6"/>
        <end position="24"/>
    </location>
</feature>
<keyword evidence="1" id="KW-1133">Transmembrane helix</keyword>
<proteinExistence type="predicted"/>
<evidence type="ECO:0000313" key="3">
    <source>
        <dbReference type="Proteomes" id="UP001148932"/>
    </source>
</evidence>
<keyword evidence="1" id="KW-0472">Membrane</keyword>
<keyword evidence="1" id="KW-0812">Transmembrane</keyword>
<keyword evidence="3" id="KW-1185">Reference proteome</keyword>
<dbReference type="Proteomes" id="UP001148932">
    <property type="component" value="Unassembled WGS sequence"/>
</dbReference>
<reference evidence="2" key="1">
    <citation type="submission" date="2022-10" db="EMBL/GenBank/DDBJ databases">
        <title>Description of microaerobic benzene degrading bacteria.</title>
        <authorList>
            <person name="Bedics A."/>
            <person name="Tancsics A."/>
            <person name="Banerjee S."/>
        </authorList>
    </citation>
    <scope>NUCLEOTIDE SEQUENCE</scope>
    <source>
        <strain evidence="2">D2M1</strain>
    </source>
</reference>